<keyword evidence="7" id="KW-0175">Coiled coil</keyword>
<dbReference type="GO" id="GO:0000981">
    <property type="term" value="F:DNA-binding transcription factor activity, RNA polymerase II-specific"/>
    <property type="evidence" value="ECO:0007669"/>
    <property type="project" value="TreeGrafter"/>
</dbReference>
<dbReference type="AlphaFoldDB" id="A0A5D2XVQ7"/>
<dbReference type="Pfam" id="PF16421">
    <property type="entry name" value="E2F_CC-MB"/>
    <property type="match status" value="1"/>
</dbReference>
<keyword evidence="3 6" id="KW-0238">DNA-binding</keyword>
<evidence type="ECO:0000313" key="11">
    <source>
        <dbReference type="Proteomes" id="UP000323597"/>
    </source>
</evidence>
<dbReference type="PANTHER" id="PTHR12081:SF18">
    <property type="entry name" value="TRANSCRIPTION FACTOR E2F2-RELATED"/>
    <property type="match status" value="1"/>
</dbReference>
<feature type="region of interest" description="Disordered" evidence="8">
    <location>
        <begin position="91"/>
        <end position="170"/>
    </location>
</feature>
<sequence>SNQFPPKRVPFFPQFRYSTFKGKGPQKPNFLFKFNFLMSASQEPLNQPLRLQNQQLPFSMKPPFMSPGGDYHHFASTESRRLADQKGDAIVVQSPRKSDVADREVESGDWARPPGYTEVIGSPLQTPVSGKGGKAQKASRLTKNSRSGPQIPASNLGSPGNNVTPTGPCRYDSSLAEDGILDLNKAADTLEVQKRRIYDITNVLEGIGLREKKLKNRIQWKGLDVSRPGEIDENVTTLQAEVENLSIEERCLDEQIREMQERLRNLSEDENNQKWLFVTEEDIKSLSCFQNETLIAIKAPHGTTLEVPDPDEAVDYSQRRYRIVLRSSMGPIDVYLVSQFEEKFEEIQGADPPPNFPSTSGLNENPATTMVPEERRGKEIEMQWQDDNKMCSDLNASQDFVSGIMKIIPSDVDCDADYWLLSDPSISIIDMWRTESLIEWSELGTLNEGYGMATVSSTCPQTPTSNATEAPSANSTGK</sequence>
<gene>
    <name evidence="10" type="ORF">E1A91_A09G106600v1</name>
</gene>
<keyword evidence="2 6" id="KW-0805">Transcription regulation</keyword>
<accession>A0A5D2XVQ7</accession>
<dbReference type="InterPro" id="IPR003316">
    <property type="entry name" value="E2F_WHTH_DNA-bd_dom"/>
</dbReference>
<dbReference type="InterPro" id="IPR032198">
    <property type="entry name" value="E2F_CC-MB"/>
</dbReference>
<name>A0A5D2XVQ7_GOSMU</name>
<dbReference type="Pfam" id="PF02319">
    <property type="entry name" value="WHD_E2F_TDP"/>
    <property type="match status" value="1"/>
</dbReference>
<dbReference type="SMART" id="SM01372">
    <property type="entry name" value="E2F_TDP"/>
    <property type="match status" value="1"/>
</dbReference>
<comment type="similarity">
    <text evidence="1 6">Belongs to the E2F/DP family.</text>
</comment>
<dbReference type="InterPro" id="IPR037241">
    <property type="entry name" value="E2F-DP_heterodim"/>
</dbReference>
<feature type="region of interest" description="Disordered" evidence="8">
    <location>
        <begin position="348"/>
        <end position="369"/>
    </location>
</feature>
<protein>
    <recommendedName>
        <fullName evidence="9">E2F/DP family winged-helix DNA-binding domain-containing protein</fullName>
    </recommendedName>
</protein>
<feature type="compositionally biased region" description="Polar residues" evidence="8">
    <location>
        <begin position="139"/>
        <end position="165"/>
    </location>
</feature>
<dbReference type="Gene3D" id="1.10.10.10">
    <property type="entry name" value="Winged helix-like DNA-binding domain superfamily/Winged helix DNA-binding domain"/>
    <property type="match status" value="1"/>
</dbReference>
<evidence type="ECO:0000256" key="8">
    <source>
        <dbReference type="SAM" id="MobiDB-lite"/>
    </source>
</evidence>
<dbReference type="Proteomes" id="UP000323597">
    <property type="component" value="Chromosome A09"/>
</dbReference>
<dbReference type="GO" id="GO:0000978">
    <property type="term" value="F:RNA polymerase II cis-regulatory region sequence-specific DNA binding"/>
    <property type="evidence" value="ECO:0007669"/>
    <property type="project" value="InterPro"/>
</dbReference>
<comment type="subcellular location">
    <subcellularLocation>
        <location evidence="6">Nucleus</location>
    </subcellularLocation>
</comment>
<dbReference type="GO" id="GO:0046983">
    <property type="term" value="F:protein dimerization activity"/>
    <property type="evidence" value="ECO:0007669"/>
    <property type="project" value="InterPro"/>
</dbReference>
<dbReference type="SUPFAM" id="SSF144074">
    <property type="entry name" value="E2F-DP heterodimerization region"/>
    <property type="match status" value="1"/>
</dbReference>
<dbReference type="InterPro" id="IPR036388">
    <property type="entry name" value="WH-like_DNA-bd_sf"/>
</dbReference>
<keyword evidence="5" id="KW-0131">Cell cycle</keyword>
<feature type="compositionally biased region" description="Polar residues" evidence="8">
    <location>
        <begin position="357"/>
        <end position="368"/>
    </location>
</feature>
<keyword evidence="11" id="KW-1185">Reference proteome</keyword>
<dbReference type="GO" id="GO:0090575">
    <property type="term" value="C:RNA polymerase II transcription regulator complex"/>
    <property type="evidence" value="ECO:0007669"/>
    <property type="project" value="TreeGrafter"/>
</dbReference>
<dbReference type="Gene3D" id="6.10.250.540">
    <property type="match status" value="1"/>
</dbReference>
<dbReference type="CDD" id="cd14660">
    <property type="entry name" value="E2F_DD"/>
    <property type="match status" value="1"/>
</dbReference>
<proteinExistence type="inferred from homology"/>
<evidence type="ECO:0000256" key="4">
    <source>
        <dbReference type="ARBA" id="ARBA00023163"/>
    </source>
</evidence>
<feature type="region of interest" description="Disordered" evidence="8">
    <location>
        <begin position="456"/>
        <end position="478"/>
    </location>
</feature>
<feature type="non-terminal residue" evidence="10">
    <location>
        <position position="1"/>
    </location>
</feature>
<evidence type="ECO:0000259" key="9">
    <source>
        <dbReference type="SMART" id="SM01372"/>
    </source>
</evidence>
<evidence type="ECO:0000256" key="2">
    <source>
        <dbReference type="ARBA" id="ARBA00023015"/>
    </source>
</evidence>
<reference evidence="10 11" key="1">
    <citation type="submission" date="2019-07" db="EMBL/GenBank/DDBJ databases">
        <title>WGS assembly of Gossypium mustelinum.</title>
        <authorList>
            <person name="Chen Z.J."/>
            <person name="Sreedasyam A."/>
            <person name="Ando A."/>
            <person name="Song Q."/>
            <person name="De L."/>
            <person name="Hulse-Kemp A."/>
            <person name="Ding M."/>
            <person name="Ye W."/>
            <person name="Kirkbride R."/>
            <person name="Jenkins J."/>
            <person name="Plott C."/>
            <person name="Lovell J."/>
            <person name="Lin Y.-M."/>
            <person name="Vaughn R."/>
            <person name="Liu B."/>
            <person name="Li W."/>
            <person name="Simpson S."/>
            <person name="Scheffler B."/>
            <person name="Saski C."/>
            <person name="Grover C."/>
            <person name="Hu G."/>
            <person name="Conover J."/>
            <person name="Carlson J."/>
            <person name="Shu S."/>
            <person name="Boston L."/>
            <person name="Williams M."/>
            <person name="Peterson D."/>
            <person name="Mcgee K."/>
            <person name="Jones D."/>
            <person name="Wendel J."/>
            <person name="Stelly D."/>
            <person name="Grimwood J."/>
            <person name="Schmutz J."/>
        </authorList>
    </citation>
    <scope>NUCLEOTIDE SEQUENCE [LARGE SCALE GENOMIC DNA]</scope>
    <source>
        <strain evidence="10">1408120.09</strain>
    </source>
</reference>
<evidence type="ECO:0000256" key="6">
    <source>
        <dbReference type="RuleBase" id="RU003796"/>
    </source>
</evidence>
<evidence type="ECO:0000313" key="10">
    <source>
        <dbReference type="EMBL" id="TYJ18205.1"/>
    </source>
</evidence>
<evidence type="ECO:0000256" key="3">
    <source>
        <dbReference type="ARBA" id="ARBA00023125"/>
    </source>
</evidence>
<dbReference type="EMBL" id="CM017644">
    <property type="protein sequence ID" value="TYJ18205.1"/>
    <property type="molecule type" value="Genomic_DNA"/>
</dbReference>
<dbReference type="InterPro" id="IPR036390">
    <property type="entry name" value="WH_DNA-bd_sf"/>
</dbReference>
<dbReference type="SUPFAM" id="SSF46785">
    <property type="entry name" value="Winged helix' DNA-binding domain"/>
    <property type="match status" value="1"/>
</dbReference>
<evidence type="ECO:0000256" key="1">
    <source>
        <dbReference type="ARBA" id="ARBA00010940"/>
    </source>
</evidence>
<feature type="coiled-coil region" evidence="7">
    <location>
        <begin position="235"/>
        <end position="272"/>
    </location>
</feature>
<organism evidence="10 11">
    <name type="scientific">Gossypium mustelinum</name>
    <name type="common">Cotton</name>
    <name type="synonym">Gossypium caicoense</name>
    <dbReference type="NCBI Taxonomy" id="34275"/>
    <lineage>
        <taxon>Eukaryota</taxon>
        <taxon>Viridiplantae</taxon>
        <taxon>Streptophyta</taxon>
        <taxon>Embryophyta</taxon>
        <taxon>Tracheophyta</taxon>
        <taxon>Spermatophyta</taxon>
        <taxon>Magnoliopsida</taxon>
        <taxon>eudicotyledons</taxon>
        <taxon>Gunneridae</taxon>
        <taxon>Pentapetalae</taxon>
        <taxon>rosids</taxon>
        <taxon>malvids</taxon>
        <taxon>Malvales</taxon>
        <taxon>Malvaceae</taxon>
        <taxon>Malvoideae</taxon>
        <taxon>Gossypium</taxon>
    </lineage>
</organism>
<feature type="domain" description="E2F/DP family winged-helix DNA-binding" evidence="9">
    <location>
        <begin position="170"/>
        <end position="222"/>
    </location>
</feature>
<evidence type="ECO:0000256" key="5">
    <source>
        <dbReference type="ARBA" id="ARBA00023306"/>
    </source>
</evidence>
<evidence type="ECO:0000256" key="7">
    <source>
        <dbReference type="SAM" id="Coils"/>
    </source>
</evidence>
<dbReference type="PANTHER" id="PTHR12081">
    <property type="entry name" value="TRANSCRIPTION FACTOR E2F"/>
    <property type="match status" value="1"/>
</dbReference>
<dbReference type="InterPro" id="IPR015633">
    <property type="entry name" value="E2F"/>
</dbReference>
<keyword evidence="4 6" id="KW-0804">Transcription</keyword>
<feature type="compositionally biased region" description="Basic and acidic residues" evidence="8">
    <location>
        <begin position="96"/>
        <end position="106"/>
    </location>
</feature>
<keyword evidence="6" id="KW-0539">Nucleus</keyword>